<keyword evidence="2" id="KW-1133">Transmembrane helix</keyword>
<comment type="caution">
    <text evidence="4">The sequence shown here is derived from an EMBL/GenBank/DDBJ whole genome shotgun (WGS) entry which is preliminary data.</text>
</comment>
<feature type="region of interest" description="Disordered" evidence="1">
    <location>
        <begin position="192"/>
        <end position="232"/>
    </location>
</feature>
<feature type="transmembrane region" description="Helical" evidence="2">
    <location>
        <begin position="46"/>
        <end position="68"/>
    </location>
</feature>
<feature type="compositionally biased region" description="Polar residues" evidence="1">
    <location>
        <begin position="129"/>
        <end position="139"/>
    </location>
</feature>
<evidence type="ECO:0000313" key="4">
    <source>
        <dbReference type="EMBL" id="KAL3316989.1"/>
    </source>
</evidence>
<feature type="signal peptide" evidence="3">
    <location>
        <begin position="1"/>
        <end position="22"/>
    </location>
</feature>
<feature type="compositionally biased region" description="Basic and acidic residues" evidence="1">
    <location>
        <begin position="108"/>
        <end position="123"/>
    </location>
</feature>
<organism evidence="4 5">
    <name type="scientific">Cichlidogyrus casuarinus</name>
    <dbReference type="NCBI Taxonomy" id="1844966"/>
    <lineage>
        <taxon>Eukaryota</taxon>
        <taxon>Metazoa</taxon>
        <taxon>Spiralia</taxon>
        <taxon>Lophotrochozoa</taxon>
        <taxon>Platyhelminthes</taxon>
        <taxon>Monogenea</taxon>
        <taxon>Monopisthocotylea</taxon>
        <taxon>Dactylogyridea</taxon>
        <taxon>Ancyrocephalidae</taxon>
        <taxon>Cichlidogyrus</taxon>
    </lineage>
</organism>
<keyword evidence="2" id="KW-0472">Membrane</keyword>
<reference evidence="4 5" key="1">
    <citation type="submission" date="2024-11" db="EMBL/GenBank/DDBJ databases">
        <title>Adaptive evolution of stress response genes in parasites aligns with host niche diversity.</title>
        <authorList>
            <person name="Hahn C."/>
            <person name="Resl P."/>
        </authorList>
    </citation>
    <scope>NUCLEOTIDE SEQUENCE [LARGE SCALE GENOMIC DNA]</scope>
    <source>
        <strain evidence="4">EGGRZ-B1_66</strain>
        <tissue evidence="4">Body</tissue>
    </source>
</reference>
<feature type="region of interest" description="Disordered" evidence="1">
    <location>
        <begin position="108"/>
        <end position="141"/>
    </location>
</feature>
<protein>
    <submittedName>
        <fullName evidence="4">Uncharacterized protein</fullName>
    </submittedName>
</protein>
<evidence type="ECO:0000256" key="2">
    <source>
        <dbReference type="SAM" id="Phobius"/>
    </source>
</evidence>
<accession>A0ABD2QBP6</accession>
<evidence type="ECO:0000256" key="1">
    <source>
        <dbReference type="SAM" id="MobiDB-lite"/>
    </source>
</evidence>
<feature type="compositionally biased region" description="Acidic residues" evidence="1">
    <location>
        <begin position="196"/>
        <end position="207"/>
    </location>
</feature>
<dbReference type="EMBL" id="JBJKFK010000450">
    <property type="protein sequence ID" value="KAL3316989.1"/>
    <property type="molecule type" value="Genomic_DNA"/>
</dbReference>
<evidence type="ECO:0000256" key="3">
    <source>
        <dbReference type="SAM" id="SignalP"/>
    </source>
</evidence>
<keyword evidence="3" id="KW-0732">Signal</keyword>
<dbReference type="Proteomes" id="UP001626550">
    <property type="component" value="Unassembled WGS sequence"/>
</dbReference>
<dbReference type="AlphaFoldDB" id="A0ABD2QBP6"/>
<name>A0ABD2QBP6_9PLAT</name>
<feature type="chain" id="PRO_5044871945" evidence="3">
    <location>
        <begin position="23"/>
        <end position="232"/>
    </location>
</feature>
<proteinExistence type="predicted"/>
<sequence>MEFSKTASYSLLFAVLSSSAHALEIAAETNETVTSDYENSPWRWNTILVFVVVAIWVLVNVIAIAFSIPKLIEDRRIKKEKISARRRALSFKNKDPHTFEKEHLLKPQGTHEDWDNISRDKPPSYRMHSPSSRVSSQYDNVDPMDSYNPRPATNARRYAPEALNQHLDRISGNPQIDSNYHLAQVNNYYQDKYYPTEDDGDYTEAYDEPPSLQLDPNAESLFQPGSRVPYHY</sequence>
<keyword evidence="5" id="KW-1185">Reference proteome</keyword>
<gene>
    <name evidence="4" type="ORF">Ciccas_004361</name>
</gene>
<evidence type="ECO:0000313" key="5">
    <source>
        <dbReference type="Proteomes" id="UP001626550"/>
    </source>
</evidence>
<keyword evidence="2" id="KW-0812">Transmembrane</keyword>